<gene>
    <name evidence="2" type="ORF">GCM10022381_40600</name>
</gene>
<comment type="caution">
    <text evidence="2">The sequence shown here is derived from an EMBL/GenBank/DDBJ whole genome shotgun (WGS) entry which is preliminary data.</text>
</comment>
<keyword evidence="3" id="KW-1185">Reference proteome</keyword>
<evidence type="ECO:0000313" key="2">
    <source>
        <dbReference type="EMBL" id="GAA3894894.1"/>
    </source>
</evidence>
<name>A0ABP7L858_9MICO</name>
<organism evidence="2 3">
    <name type="scientific">Leifsonia kafniensis</name>
    <dbReference type="NCBI Taxonomy" id="475957"/>
    <lineage>
        <taxon>Bacteria</taxon>
        <taxon>Bacillati</taxon>
        <taxon>Actinomycetota</taxon>
        <taxon>Actinomycetes</taxon>
        <taxon>Micrococcales</taxon>
        <taxon>Microbacteriaceae</taxon>
        <taxon>Leifsonia</taxon>
    </lineage>
</organism>
<protein>
    <recommendedName>
        <fullName evidence="1">GmrSD restriction endonucleases N-terminal domain-containing protein</fullName>
    </recommendedName>
</protein>
<dbReference type="Pfam" id="PF03235">
    <property type="entry name" value="GmrSD_N"/>
    <property type="match status" value="1"/>
</dbReference>
<dbReference type="PANTHER" id="PTHR37292">
    <property type="entry name" value="VNG6097C"/>
    <property type="match status" value="1"/>
</dbReference>
<reference evidence="3" key="1">
    <citation type="journal article" date="2019" name="Int. J. Syst. Evol. Microbiol.">
        <title>The Global Catalogue of Microorganisms (GCM) 10K type strain sequencing project: providing services to taxonomists for standard genome sequencing and annotation.</title>
        <authorList>
            <consortium name="The Broad Institute Genomics Platform"/>
            <consortium name="The Broad Institute Genome Sequencing Center for Infectious Disease"/>
            <person name="Wu L."/>
            <person name="Ma J."/>
        </authorList>
    </citation>
    <scope>NUCLEOTIDE SEQUENCE [LARGE SCALE GENOMIC DNA]</scope>
    <source>
        <strain evidence="3">JCM 17021</strain>
    </source>
</reference>
<dbReference type="EMBL" id="BAABCN010000017">
    <property type="protein sequence ID" value="GAA3894894.1"/>
    <property type="molecule type" value="Genomic_DNA"/>
</dbReference>
<evidence type="ECO:0000259" key="1">
    <source>
        <dbReference type="Pfam" id="PF03235"/>
    </source>
</evidence>
<dbReference type="InterPro" id="IPR004919">
    <property type="entry name" value="GmrSD_N"/>
</dbReference>
<proteinExistence type="predicted"/>
<dbReference type="Proteomes" id="UP001501803">
    <property type="component" value="Unassembled WGS sequence"/>
</dbReference>
<evidence type="ECO:0000313" key="3">
    <source>
        <dbReference type="Proteomes" id="UP001501803"/>
    </source>
</evidence>
<dbReference type="PANTHER" id="PTHR37292:SF2">
    <property type="entry name" value="DUF262 DOMAIN-CONTAINING PROTEIN"/>
    <property type="match status" value="1"/>
</dbReference>
<sequence>MRGYPIGNLLLWRKNAEAAADLKIGALNIDAPAMEQALFVVDGQQRLTSLSNALTDGGHNDPRFALAYDVSKEQFVQSVGRSVYEIPLPVIFDLSRLLNWYRDHSELTDDPSYVDRANRVAKSIREFRVPVYIVDRSDPDVLRDIFDRMNNYGKQLTRAEVFSALHESGSGEKRAEGGLGDLSSISAEVHAATGYGLVDDDTILLAMLARRGADVSRDIRREFSSSASVSSSTRAPLDFPYESPVDARENATKALQSAISFLQVDAGAPHFAFLPYRYLLVVLTRFFAHFPNPDPAVRRNLRRWFWRAASLGPELTKGNITYATRSLCSRIKPGNEAESIEGLLRLVGNGPANVPDVKIFKTNYAATRLMVAAMWDLSPRRLSLMGAGESFSQEQLLAALGEGNTAVEISVPLYRTGDLDPADRALAANRVLLPDVGGGLPDSAVDVLRLVSRRAIEGDDSAIAVLDSHGVSIRSAEMLSHGADVEFIHARQIDLVKHLEVFLGKQTEWQFEDTPSLDSLNLDEYEVLDERDDPLWSYSNGA</sequence>
<accession>A0ABP7L858</accession>
<feature type="domain" description="GmrSD restriction endonucleases N-terminal" evidence="1">
    <location>
        <begin position="2"/>
        <end position="166"/>
    </location>
</feature>